<sequence>MREKACGLDLHKKFIVAAIIDQGGNTAEQRFSRTQADLLLLKDWVLYHGCEVVACESTSDYWVWVYDLFLR</sequence>
<dbReference type="Pfam" id="PF01548">
    <property type="entry name" value="DEDD_Tnp_IS110"/>
    <property type="match status" value="1"/>
</dbReference>
<dbReference type="GO" id="GO:0003677">
    <property type="term" value="F:DNA binding"/>
    <property type="evidence" value="ECO:0007669"/>
    <property type="project" value="InterPro"/>
</dbReference>
<dbReference type="EMBL" id="LHQS01000002">
    <property type="protein sequence ID" value="RXE55918.1"/>
    <property type="molecule type" value="Genomic_DNA"/>
</dbReference>
<dbReference type="PANTHER" id="PTHR33055">
    <property type="entry name" value="TRANSPOSASE FOR INSERTION SEQUENCE ELEMENT IS1111A"/>
    <property type="match status" value="1"/>
</dbReference>
<accession>A0A498GZX3</accession>
<protein>
    <recommendedName>
        <fullName evidence="1">Transposase IS110-like N-terminal domain-containing protein</fullName>
    </recommendedName>
</protein>
<evidence type="ECO:0000313" key="2">
    <source>
        <dbReference type="EMBL" id="RXE55918.1"/>
    </source>
</evidence>
<dbReference type="InterPro" id="IPR047650">
    <property type="entry name" value="Transpos_IS110"/>
</dbReference>
<dbReference type="GO" id="GO:0006313">
    <property type="term" value="P:DNA transposition"/>
    <property type="evidence" value="ECO:0007669"/>
    <property type="project" value="InterPro"/>
</dbReference>
<dbReference type="GO" id="GO:0004803">
    <property type="term" value="F:transposase activity"/>
    <property type="evidence" value="ECO:0007669"/>
    <property type="project" value="InterPro"/>
</dbReference>
<name>A0A498GZX3_9EURY</name>
<evidence type="ECO:0000259" key="1">
    <source>
        <dbReference type="Pfam" id="PF01548"/>
    </source>
</evidence>
<dbReference type="OrthoDB" id="117658at2157"/>
<evidence type="ECO:0000313" key="3">
    <source>
        <dbReference type="Proteomes" id="UP000290932"/>
    </source>
</evidence>
<keyword evidence="3" id="KW-1185">Reference proteome</keyword>
<dbReference type="RefSeq" id="WP_128693632.1">
    <property type="nucleotide sequence ID" value="NZ_LHQS01000002.1"/>
</dbReference>
<dbReference type="Proteomes" id="UP000290932">
    <property type="component" value="Unassembled WGS sequence"/>
</dbReference>
<reference evidence="2 3" key="1">
    <citation type="journal article" date="2015" name="Int. J. Syst. Evol. Microbiol.">
        <title>Methanoculleus taiwanensis sp. nov., a methanogen isolated from deep marine sediment at the deformation front area near Taiwan.</title>
        <authorList>
            <person name="Weng C.Y."/>
            <person name="Chen S.C."/>
            <person name="Lai M.C."/>
            <person name="Wu S.Y."/>
            <person name="Lin S."/>
            <person name="Yang T.F."/>
            <person name="Chen P.C."/>
        </authorList>
    </citation>
    <scope>NUCLEOTIDE SEQUENCE [LARGE SCALE GENOMIC DNA]</scope>
    <source>
        <strain evidence="2 3">CYW4</strain>
    </source>
</reference>
<dbReference type="InterPro" id="IPR002525">
    <property type="entry name" value="Transp_IS110-like_N"/>
</dbReference>
<feature type="domain" description="Transposase IS110-like N-terminal" evidence="1">
    <location>
        <begin position="6"/>
        <end position="68"/>
    </location>
</feature>
<dbReference type="AlphaFoldDB" id="A0A498GZX3"/>
<proteinExistence type="predicted"/>
<dbReference type="PANTHER" id="PTHR33055:SF13">
    <property type="entry name" value="TRANSPOSASE"/>
    <property type="match status" value="1"/>
</dbReference>
<gene>
    <name evidence="2" type="ORF">ABH15_06840</name>
</gene>
<organism evidence="2 3">
    <name type="scientific">Methanoculleus taiwanensis</name>
    <dbReference type="NCBI Taxonomy" id="1550565"/>
    <lineage>
        <taxon>Archaea</taxon>
        <taxon>Methanobacteriati</taxon>
        <taxon>Methanobacteriota</taxon>
        <taxon>Stenosarchaea group</taxon>
        <taxon>Methanomicrobia</taxon>
        <taxon>Methanomicrobiales</taxon>
        <taxon>Methanomicrobiaceae</taxon>
        <taxon>Methanoculleus</taxon>
    </lineage>
</organism>
<comment type="caution">
    <text evidence="2">The sequence shown here is derived from an EMBL/GenBank/DDBJ whole genome shotgun (WGS) entry which is preliminary data.</text>
</comment>